<dbReference type="PANTHER" id="PTHR39428">
    <property type="entry name" value="F420H(2)-DEPENDENT QUINONE REDUCTASE RV1261C"/>
    <property type="match status" value="1"/>
</dbReference>
<evidence type="ECO:0000313" key="3">
    <source>
        <dbReference type="EMBL" id="TPG31649.1"/>
    </source>
</evidence>
<evidence type="ECO:0000256" key="1">
    <source>
        <dbReference type="ARBA" id="ARBA00008710"/>
    </source>
</evidence>
<dbReference type="GO" id="GO:0016491">
    <property type="term" value="F:oxidoreductase activity"/>
    <property type="evidence" value="ECO:0007669"/>
    <property type="project" value="InterPro"/>
</dbReference>
<dbReference type="AlphaFoldDB" id="A0A502E3W7"/>
<dbReference type="Gene3D" id="2.30.110.10">
    <property type="entry name" value="Electron Transport, Fmn-binding Protein, Chain A"/>
    <property type="match status" value="1"/>
</dbReference>
<proteinExistence type="inferred from homology"/>
<dbReference type="InterPro" id="IPR012349">
    <property type="entry name" value="Split_barrel_FMN-bd"/>
</dbReference>
<dbReference type="GO" id="GO:0005886">
    <property type="term" value="C:plasma membrane"/>
    <property type="evidence" value="ECO:0007669"/>
    <property type="project" value="TreeGrafter"/>
</dbReference>
<dbReference type="Pfam" id="PF04075">
    <property type="entry name" value="F420H2_quin_red"/>
    <property type="match status" value="1"/>
</dbReference>
<accession>A0A502E3W7</accession>
<protein>
    <submittedName>
        <fullName evidence="3">Nitroreductase family deazaflavin-dependent oxidoreductase</fullName>
    </submittedName>
</protein>
<comment type="catalytic activity">
    <reaction evidence="2">
        <text>oxidized coenzyme F420-(gamma-L-Glu)(n) + a quinol + H(+) = reduced coenzyme F420-(gamma-L-Glu)(n) + a quinone</text>
        <dbReference type="Rhea" id="RHEA:39663"/>
        <dbReference type="Rhea" id="RHEA-COMP:12939"/>
        <dbReference type="Rhea" id="RHEA-COMP:14378"/>
        <dbReference type="ChEBI" id="CHEBI:15378"/>
        <dbReference type="ChEBI" id="CHEBI:24646"/>
        <dbReference type="ChEBI" id="CHEBI:132124"/>
        <dbReference type="ChEBI" id="CHEBI:133980"/>
        <dbReference type="ChEBI" id="CHEBI:139511"/>
    </reaction>
</comment>
<dbReference type="Proteomes" id="UP000320095">
    <property type="component" value="Unassembled WGS sequence"/>
</dbReference>
<dbReference type="OrthoDB" id="8225825at2"/>
<reference evidence="3 4" key="1">
    <citation type="journal article" date="2019" name="Environ. Microbiol.">
        <title>Species interactions and distinct microbial communities in high Arctic permafrost affected cryosols are associated with the CH4 and CO2 gas fluxes.</title>
        <authorList>
            <person name="Altshuler I."/>
            <person name="Hamel J."/>
            <person name="Turney S."/>
            <person name="Magnuson E."/>
            <person name="Levesque R."/>
            <person name="Greer C."/>
            <person name="Whyte L.G."/>
        </authorList>
    </citation>
    <scope>NUCLEOTIDE SEQUENCE [LARGE SCALE GENOMIC DNA]</scope>
    <source>
        <strain evidence="3 4">S5.20</strain>
    </source>
</reference>
<gene>
    <name evidence="3" type="ORF">EAH80_22095</name>
</gene>
<comment type="caution">
    <text evidence="3">The sequence shown here is derived from an EMBL/GenBank/DDBJ whole genome shotgun (WGS) entry which is preliminary data.</text>
</comment>
<evidence type="ECO:0000256" key="2">
    <source>
        <dbReference type="ARBA" id="ARBA00049106"/>
    </source>
</evidence>
<dbReference type="PANTHER" id="PTHR39428:SF3">
    <property type="entry name" value="DEAZAFLAVIN-DEPENDENT NITROREDUCTASE"/>
    <property type="match status" value="1"/>
</dbReference>
<comment type="similarity">
    <text evidence="1">Belongs to the F420H(2)-dependent quinone reductase family.</text>
</comment>
<organism evidence="3 4">
    <name type="scientific">Mycolicibacterium hodleri</name>
    <dbReference type="NCBI Taxonomy" id="49897"/>
    <lineage>
        <taxon>Bacteria</taxon>
        <taxon>Bacillati</taxon>
        <taxon>Actinomycetota</taxon>
        <taxon>Actinomycetes</taxon>
        <taxon>Mycobacteriales</taxon>
        <taxon>Mycobacteriaceae</taxon>
        <taxon>Mycolicibacterium</taxon>
    </lineage>
</organism>
<evidence type="ECO:0000313" key="4">
    <source>
        <dbReference type="Proteomes" id="UP000320095"/>
    </source>
</evidence>
<dbReference type="InterPro" id="IPR004378">
    <property type="entry name" value="F420H2_quin_Rdtase"/>
</dbReference>
<keyword evidence="4" id="KW-1185">Reference proteome</keyword>
<dbReference type="RefSeq" id="WP_140695730.1">
    <property type="nucleotide sequence ID" value="NZ_RCZG01000011.1"/>
</dbReference>
<dbReference type="EMBL" id="RCZG01000011">
    <property type="protein sequence ID" value="TPG31649.1"/>
    <property type="molecule type" value="Genomic_DNA"/>
</dbReference>
<dbReference type="GO" id="GO:0070967">
    <property type="term" value="F:coenzyme F420 binding"/>
    <property type="evidence" value="ECO:0007669"/>
    <property type="project" value="TreeGrafter"/>
</dbReference>
<name>A0A502E3W7_9MYCO</name>
<dbReference type="NCBIfam" id="TIGR00026">
    <property type="entry name" value="hi_GC_TIGR00026"/>
    <property type="match status" value="1"/>
</dbReference>
<sequence length="166" mass="18943">MPLPYADPRKKHGRWYAAMESFALSRPGQWYGHHLGPRIDPWLYRKTGGRYPSILGGVSTAPLMTTGAKSGQPREHQITYFHDGQEAIAIASNYGGPKHPQWSYNLKAHPDCELGDEKFVAREVTDPDDYAYLYGLAEHVYAGWSEYRLKTDPIGRRIPVFRLKPR</sequence>